<name>A0A1Q3C3T8_CEPFO</name>
<evidence type="ECO:0000259" key="7">
    <source>
        <dbReference type="Pfam" id="PF04130"/>
    </source>
</evidence>
<keyword evidence="3" id="KW-0963">Cytoplasm</keyword>
<organism evidence="9 10">
    <name type="scientific">Cephalotus follicularis</name>
    <name type="common">Albany pitcher plant</name>
    <dbReference type="NCBI Taxonomy" id="3775"/>
    <lineage>
        <taxon>Eukaryota</taxon>
        <taxon>Viridiplantae</taxon>
        <taxon>Streptophyta</taxon>
        <taxon>Embryophyta</taxon>
        <taxon>Tracheophyta</taxon>
        <taxon>Spermatophyta</taxon>
        <taxon>Magnoliopsida</taxon>
        <taxon>eudicotyledons</taxon>
        <taxon>Gunneridae</taxon>
        <taxon>Pentapetalae</taxon>
        <taxon>rosids</taxon>
        <taxon>fabids</taxon>
        <taxon>Oxalidales</taxon>
        <taxon>Cephalotaceae</taxon>
        <taxon>Cephalotus</taxon>
    </lineage>
</organism>
<dbReference type="Gene3D" id="1.20.120.1900">
    <property type="entry name" value="Gamma-tubulin complex, C-terminal domain"/>
    <property type="match status" value="1"/>
</dbReference>
<dbReference type="GO" id="GO:0051321">
    <property type="term" value="P:meiotic cell cycle"/>
    <property type="evidence" value="ECO:0007669"/>
    <property type="project" value="TreeGrafter"/>
</dbReference>
<dbReference type="InterPro" id="IPR007259">
    <property type="entry name" value="GCP"/>
</dbReference>
<comment type="similarity">
    <text evidence="2">Belongs to the TUBGCP family.</text>
</comment>
<feature type="domain" description="Gamma tubulin complex component protein N-terminal" evidence="8">
    <location>
        <begin position="62"/>
        <end position="377"/>
    </location>
</feature>
<keyword evidence="10" id="KW-1185">Reference proteome</keyword>
<dbReference type="GO" id="GO:0007020">
    <property type="term" value="P:microtubule nucleation"/>
    <property type="evidence" value="ECO:0007669"/>
    <property type="project" value="InterPro"/>
</dbReference>
<dbReference type="GO" id="GO:0051225">
    <property type="term" value="P:spindle assembly"/>
    <property type="evidence" value="ECO:0007669"/>
    <property type="project" value="TreeGrafter"/>
</dbReference>
<dbReference type="GO" id="GO:0000930">
    <property type="term" value="C:gamma-tubulin complex"/>
    <property type="evidence" value="ECO:0007669"/>
    <property type="project" value="TreeGrafter"/>
</dbReference>
<dbReference type="Pfam" id="PF17681">
    <property type="entry name" value="GCP_N_terminal"/>
    <property type="match status" value="1"/>
</dbReference>
<dbReference type="PANTHER" id="PTHR19302">
    <property type="entry name" value="GAMMA TUBULIN COMPLEX PROTEIN"/>
    <property type="match status" value="1"/>
</dbReference>
<evidence type="ECO:0000256" key="4">
    <source>
        <dbReference type="ARBA" id="ARBA00022701"/>
    </source>
</evidence>
<dbReference type="GO" id="GO:0031122">
    <property type="term" value="P:cytoplasmic microtubule organization"/>
    <property type="evidence" value="ECO:0007669"/>
    <property type="project" value="TreeGrafter"/>
</dbReference>
<dbReference type="GO" id="GO:0005874">
    <property type="term" value="C:microtubule"/>
    <property type="evidence" value="ECO:0007669"/>
    <property type="project" value="UniProtKB-KW"/>
</dbReference>
<comment type="caution">
    <text evidence="9">The sequence shown here is derived from an EMBL/GenBank/DDBJ whole genome shotgun (WGS) entry which is preliminary data.</text>
</comment>
<protein>
    <submittedName>
        <fullName evidence="9">Spc97_Spc98 domain-containing protein</fullName>
    </submittedName>
</protein>
<dbReference type="FunFam" id="1.20.120.1900:FF:000018">
    <property type="entry name" value="Gamma-tubulin complex component 6 isoform A"/>
    <property type="match status" value="1"/>
</dbReference>
<keyword evidence="5" id="KW-0206">Cytoskeleton</keyword>
<accession>A0A1Q3C3T8</accession>
<dbReference type="Proteomes" id="UP000187406">
    <property type="component" value="Unassembled WGS sequence"/>
</dbReference>
<dbReference type="InterPro" id="IPR042241">
    <property type="entry name" value="GCP_C_sf"/>
</dbReference>
<dbReference type="InterPro" id="IPR040457">
    <property type="entry name" value="GCP_C"/>
</dbReference>
<evidence type="ECO:0000256" key="6">
    <source>
        <dbReference type="SAM" id="MobiDB-lite"/>
    </source>
</evidence>
<evidence type="ECO:0000256" key="2">
    <source>
        <dbReference type="ARBA" id="ARBA00010337"/>
    </source>
</evidence>
<keyword evidence="4" id="KW-0493">Microtubule</keyword>
<evidence type="ECO:0000313" key="10">
    <source>
        <dbReference type="Proteomes" id="UP000187406"/>
    </source>
</evidence>
<dbReference type="GO" id="GO:0043015">
    <property type="term" value="F:gamma-tubulin binding"/>
    <property type="evidence" value="ECO:0007669"/>
    <property type="project" value="InterPro"/>
</dbReference>
<dbReference type="InterPro" id="IPR041470">
    <property type="entry name" value="GCP_N"/>
</dbReference>
<sequence length="1215" mass="137513">MQMAVDTKFESLKERVKVEDPWLPPTNWESIPSESGSFSHSHFPSAKFAASSSVSEASLVRLALNALQGVQSALISIQKLSAAFCTNPADRTFHQIPTLWNRSSSTHALGNILNPIGCSGFSVFTLSKFVDYYTNFKFDEFPENGKHSLVNQAFAVALGKVLEGYIGALDTLYASVGLRRPLTGIEHVSSRVGCLTSVVHSEITLLEVYLHTKELRTQIEVLGNICNLHNVAHCFLAYAFDDLTAKVTLEISNFFKGGDLLTYLYTQLQVADPAHRALLKFLFLRSCEPYCGFIRSWIFKAEINDPYKEFVVEYVDNRPPCSDDKASISVDFPSTNFREREGAHVPCFLKDLLIPLVRAGQQLQVLMKLLEFCKYVTLGNHSYLDFLPSWSGFSSNQLFYASPITFSKGNMETLVLARNIYYTRMQEKLENFITELEFSYQQVAPSGALPFFFCNGGGNLHTAVSLTMDDWLVGHSSADKGGSNSLRATGNMDSDESTTEDDCCYQVDISESSVSSVSSSSEEQTEIEHLVDSPNTIVLEEKYLSALSFSTSDPINISSLEPLQSEKSQLMESDLHELYEKRNVLALISNHERKNLSNTFVSLGAKQSEVTFISHVHYMDRLSENAWPLGGLLKNPFCVDGRYRDDVKLHPSDFGMKSSCNDLESLQDFRKTIDSNNSLIEEAAVKYQVESGTNNASNLLTLNLCKINNDYNFLSVNPMLTKNAFSHLTRKPGEIWPTGRGQALPCFDFSFVEDPCKVYVEKLCGYEVPLCEDSNAFATGDKSNHHGQQGFDGDYVLIDDTKESDLDLIPSLEEHSKAGVLSMYVPGGSSWESLLGSSSNTENNIVGNHRQSMSSVFEIPLDFIIDKCLLQEILLQYKYISKLTIKLLEEGFDLQTHLLALRRYHFMEVADWADLFILSLWNHKWYMTEAYQRITEIQGFLELSVQRSSCERDHNKERLFVYMKGQSTVPLLTSAIGVHSFDFLGLGYQVDWPISIVLTPGALKMYAEIFCFLIKVKLAVFSLNDVWCSLKDSMHLIHQNRHSTRQEEEMSQLNVLMKTRHRVYHFVSTLQQYVQSQLSHVSWCRFLHSLKHKVKDMMDLEAVHLAYLIDSLHICFLSDETRSVASIIEGFLECALDFRSCLQRSLWVGGLQQGDMLGKISIINMSQVLAIKQKFEKNLKELHLCYLQSPKQAEFGLSRFWGYLNYNEYYSDFSR</sequence>
<feature type="domain" description="Gamma tubulin complex component C-terminal" evidence="7">
    <location>
        <begin position="894"/>
        <end position="1210"/>
    </location>
</feature>
<feature type="region of interest" description="Disordered" evidence="6">
    <location>
        <begin position="482"/>
        <end position="501"/>
    </location>
</feature>
<evidence type="ECO:0000256" key="1">
    <source>
        <dbReference type="ARBA" id="ARBA00004245"/>
    </source>
</evidence>
<dbReference type="InParanoid" id="A0A1Q3C3T8"/>
<dbReference type="GO" id="GO:0051011">
    <property type="term" value="F:microtubule minus-end binding"/>
    <property type="evidence" value="ECO:0007669"/>
    <property type="project" value="TreeGrafter"/>
</dbReference>
<dbReference type="STRING" id="3775.A0A1Q3C3T8"/>
<proteinExistence type="inferred from homology"/>
<reference evidence="10" key="1">
    <citation type="submission" date="2016-04" db="EMBL/GenBank/DDBJ databases">
        <title>Cephalotus genome sequencing.</title>
        <authorList>
            <person name="Fukushima K."/>
            <person name="Hasebe M."/>
            <person name="Fang X."/>
        </authorList>
    </citation>
    <scope>NUCLEOTIDE SEQUENCE [LARGE SCALE GENOMIC DNA]</scope>
    <source>
        <strain evidence="10">cv. St1</strain>
    </source>
</reference>
<dbReference type="GO" id="GO:0000278">
    <property type="term" value="P:mitotic cell cycle"/>
    <property type="evidence" value="ECO:0007669"/>
    <property type="project" value="TreeGrafter"/>
</dbReference>
<feature type="compositionally biased region" description="Polar residues" evidence="6">
    <location>
        <begin position="482"/>
        <end position="492"/>
    </location>
</feature>
<evidence type="ECO:0000256" key="3">
    <source>
        <dbReference type="ARBA" id="ARBA00022490"/>
    </source>
</evidence>
<evidence type="ECO:0000259" key="8">
    <source>
        <dbReference type="Pfam" id="PF17681"/>
    </source>
</evidence>
<dbReference type="OrthoDB" id="775571at2759"/>
<dbReference type="AlphaFoldDB" id="A0A1Q3C3T8"/>
<dbReference type="GO" id="GO:0000922">
    <property type="term" value="C:spindle pole"/>
    <property type="evidence" value="ECO:0007669"/>
    <property type="project" value="InterPro"/>
</dbReference>
<evidence type="ECO:0000313" key="9">
    <source>
        <dbReference type="EMBL" id="GAV74870.1"/>
    </source>
</evidence>
<dbReference type="EMBL" id="BDDD01001284">
    <property type="protein sequence ID" value="GAV74870.1"/>
    <property type="molecule type" value="Genomic_DNA"/>
</dbReference>
<evidence type="ECO:0000256" key="5">
    <source>
        <dbReference type="ARBA" id="ARBA00023212"/>
    </source>
</evidence>
<dbReference type="FunCoup" id="A0A1Q3C3T8">
    <property type="interactions" value="2020"/>
</dbReference>
<comment type="subcellular location">
    <subcellularLocation>
        <location evidence="1">Cytoplasm</location>
        <location evidence="1">Cytoskeleton</location>
    </subcellularLocation>
</comment>
<dbReference type="Pfam" id="PF04130">
    <property type="entry name" value="GCP_C_terminal"/>
    <property type="match status" value="1"/>
</dbReference>
<dbReference type="PANTHER" id="PTHR19302:SF70">
    <property type="entry name" value="GAMMA-TUBULIN COMPLEX COMPONENT 6"/>
    <property type="match status" value="1"/>
</dbReference>
<gene>
    <name evidence="9" type="ORF">CFOL_v3_18350</name>
</gene>